<sequence>MLGLLITIAGLLILTAKEYIAGHTRLARYERISLVLLVLGLCVGVLGSVRQYIENRTLEERVAQLYARSVEELRDLADLAFDLGTLASAYFGIVEEEMLEKEDPRNVRPVILADLRSGIEERHRVFGITFEQDSEERLREAFRGQPRDSDYFEGVDLVYGSGYYHYHVSMEIWAQSPSTSLHYWFDVGWMIGYIEHLMETGVYQLDRDNLNDLGQALMRLGAEIGIPRKSFETWLDELGQLSGRDVQIRTNRLMHDIRQYKETVWDLNPR</sequence>
<name>A0A0K2SRA8_LIMPI</name>
<protein>
    <submittedName>
        <fullName evidence="2">Uncharacterized protein</fullName>
    </submittedName>
</protein>
<dbReference type="KEGG" id="lpil:LIP_3558"/>
<dbReference type="AlphaFoldDB" id="A0A0K2SRA8"/>
<dbReference type="EMBL" id="AP014924">
    <property type="protein sequence ID" value="BAS29369.1"/>
    <property type="molecule type" value="Genomic_DNA"/>
</dbReference>
<reference evidence="3" key="2">
    <citation type="journal article" date="2016" name="Int. J. Syst. Evol. Microbiol.">
        <title>Complete genome sequence and cell structure of Limnochorda pilosa, a Gram-negative spore-former within the phylum Firmicutes.</title>
        <authorList>
            <person name="Watanabe M."/>
            <person name="Kojima H."/>
            <person name="Fukui M."/>
        </authorList>
    </citation>
    <scope>NUCLEOTIDE SEQUENCE [LARGE SCALE GENOMIC DNA]</scope>
    <source>
        <strain evidence="3">HC45</strain>
    </source>
</reference>
<feature type="transmembrane region" description="Helical" evidence="1">
    <location>
        <begin position="32"/>
        <end position="53"/>
    </location>
</feature>
<dbReference type="Proteomes" id="UP000065807">
    <property type="component" value="Chromosome"/>
</dbReference>
<accession>A0A0K2SRA8</accession>
<keyword evidence="1" id="KW-1133">Transmembrane helix</keyword>
<keyword evidence="3" id="KW-1185">Reference proteome</keyword>
<keyword evidence="1" id="KW-0472">Membrane</keyword>
<evidence type="ECO:0000313" key="2">
    <source>
        <dbReference type="EMBL" id="BAS29369.1"/>
    </source>
</evidence>
<proteinExistence type="predicted"/>
<organism evidence="2 3">
    <name type="scientific">Limnochorda pilosa</name>
    <dbReference type="NCBI Taxonomy" id="1555112"/>
    <lineage>
        <taxon>Bacteria</taxon>
        <taxon>Bacillati</taxon>
        <taxon>Bacillota</taxon>
        <taxon>Limnochordia</taxon>
        <taxon>Limnochordales</taxon>
        <taxon>Limnochordaceae</taxon>
        <taxon>Limnochorda</taxon>
    </lineage>
</organism>
<gene>
    <name evidence="2" type="ORF">LIP_3558</name>
</gene>
<keyword evidence="1" id="KW-0812">Transmembrane</keyword>
<evidence type="ECO:0000313" key="3">
    <source>
        <dbReference type="Proteomes" id="UP000065807"/>
    </source>
</evidence>
<reference evidence="3" key="1">
    <citation type="submission" date="2015-07" db="EMBL/GenBank/DDBJ databases">
        <title>Complete genome sequence and phylogenetic analysis of Limnochorda pilosa.</title>
        <authorList>
            <person name="Watanabe M."/>
            <person name="Kojima H."/>
            <person name="Fukui M."/>
        </authorList>
    </citation>
    <scope>NUCLEOTIDE SEQUENCE [LARGE SCALE GENOMIC DNA]</scope>
    <source>
        <strain evidence="3">HC45</strain>
    </source>
</reference>
<evidence type="ECO:0000256" key="1">
    <source>
        <dbReference type="SAM" id="Phobius"/>
    </source>
</evidence>
<dbReference type="RefSeq" id="WP_144440567.1">
    <property type="nucleotide sequence ID" value="NZ_AP014924.1"/>
</dbReference>